<dbReference type="Gene3D" id="3.30.70.20">
    <property type="match status" value="1"/>
</dbReference>
<dbReference type="AlphaFoldDB" id="A0A7D4CGB4"/>
<evidence type="ECO:0000256" key="1">
    <source>
        <dbReference type="SAM" id="MobiDB-lite"/>
    </source>
</evidence>
<proteinExistence type="predicted"/>
<keyword evidence="4" id="KW-1185">Reference proteome</keyword>
<evidence type="ECO:0000313" key="3">
    <source>
        <dbReference type="EMBL" id="QKG79686.1"/>
    </source>
</evidence>
<dbReference type="PANTHER" id="PTHR42895:SF1">
    <property type="entry name" value="IRON-SULFUR CLUSTER PROTEIN"/>
    <property type="match status" value="1"/>
</dbReference>
<accession>A0A7D4CGB4</accession>
<dbReference type="SUPFAM" id="SSF54862">
    <property type="entry name" value="4Fe-4S ferredoxins"/>
    <property type="match status" value="1"/>
</dbReference>
<dbReference type="InterPro" id="IPR017896">
    <property type="entry name" value="4Fe4S_Fe-S-bd"/>
</dbReference>
<gene>
    <name evidence="3" type="ORF">FHG85_05230</name>
</gene>
<dbReference type="Pfam" id="PF13237">
    <property type="entry name" value="Fer4_10"/>
    <property type="match status" value="1"/>
</dbReference>
<sequence length="305" mass="33268">MKRDIITIDRDKCNGCGLCVSGCHEGALQLIDGKAVLISELMCDGLGACIGECPEGAITIEHREAEPYDEVHTISKMVANGKNTVIAHLKHLKDYNEKEYLRQGVEWLLANKDNLSFSVDEVLQAVHNHSKESCGCGSNQPEPKVKPQAMHHHGGGCPGSAARQFAQTNSNTDSMVTGKSELTHWPVQLHLINPHSGHFRGSNLLLAADCVAFSLGNFHSQYLKGKTLAIACPKLDSNKESYIEKITALIDDAQIDTITVMKMEVPCCGGLLQIARMAMERATRKVPIKMITVGIQGDILETAWV</sequence>
<dbReference type="RefSeq" id="WP_173073691.1">
    <property type="nucleotide sequence ID" value="NZ_CP041345.1"/>
</dbReference>
<dbReference type="Proteomes" id="UP000500961">
    <property type="component" value="Chromosome"/>
</dbReference>
<evidence type="ECO:0000313" key="4">
    <source>
        <dbReference type="Proteomes" id="UP000500961"/>
    </source>
</evidence>
<dbReference type="KEGG" id="ttz:FHG85_05230"/>
<name>A0A7D4CGB4_9BACT</name>
<dbReference type="EMBL" id="CP041345">
    <property type="protein sequence ID" value="QKG79686.1"/>
    <property type="molecule type" value="Genomic_DNA"/>
</dbReference>
<feature type="domain" description="4Fe-4S ferredoxin-type" evidence="2">
    <location>
        <begin position="4"/>
        <end position="33"/>
    </location>
</feature>
<dbReference type="PROSITE" id="PS51379">
    <property type="entry name" value="4FE4S_FER_2"/>
    <property type="match status" value="2"/>
</dbReference>
<reference evidence="3 4" key="1">
    <citation type="submission" date="2019-07" db="EMBL/GenBank/DDBJ databases">
        <title>Thalassofilum flectens gen. nov., sp. nov., a novel moderate thermophilic anaerobe from a shallow sea hot spring in Kunashir Island (Russia), representing a new family in the order Bacteroidales, and proposal of Thalassofilacea fam. nov.</title>
        <authorList>
            <person name="Kochetkova T.V."/>
            <person name="Podosokorskaya O.A."/>
            <person name="Novikov A."/>
            <person name="Elcheninov A.G."/>
            <person name="Toshchakov S.V."/>
            <person name="Kublanov I.V."/>
        </authorList>
    </citation>
    <scope>NUCLEOTIDE SEQUENCE [LARGE SCALE GENOMIC DNA]</scope>
    <source>
        <strain evidence="3 4">38-H</strain>
    </source>
</reference>
<feature type="domain" description="4Fe-4S ferredoxin-type" evidence="2">
    <location>
        <begin position="34"/>
        <end position="63"/>
    </location>
</feature>
<organism evidence="3 4">
    <name type="scientific">Tenuifilum thalassicum</name>
    <dbReference type="NCBI Taxonomy" id="2590900"/>
    <lineage>
        <taxon>Bacteria</taxon>
        <taxon>Pseudomonadati</taxon>
        <taxon>Bacteroidota</taxon>
        <taxon>Bacteroidia</taxon>
        <taxon>Bacteroidales</taxon>
        <taxon>Tenuifilaceae</taxon>
        <taxon>Tenuifilum</taxon>
    </lineage>
</organism>
<dbReference type="InterPro" id="IPR052911">
    <property type="entry name" value="Corrinoid_activation_enz"/>
</dbReference>
<protein>
    <submittedName>
        <fullName evidence="3">4Fe-4S ferredoxin</fullName>
    </submittedName>
</protein>
<dbReference type="PANTHER" id="PTHR42895">
    <property type="entry name" value="IRON-SULFUR CLUSTER-BINDING PROTEIN-RELATED"/>
    <property type="match status" value="1"/>
</dbReference>
<evidence type="ECO:0000259" key="2">
    <source>
        <dbReference type="PROSITE" id="PS51379"/>
    </source>
</evidence>
<feature type="region of interest" description="Disordered" evidence="1">
    <location>
        <begin position="133"/>
        <end position="157"/>
    </location>
</feature>